<feature type="binding site" evidence="4">
    <location>
        <position position="9"/>
    </location>
    <ligand>
        <name>a divalent metal cation</name>
        <dbReference type="ChEBI" id="CHEBI:60240"/>
        <label>1</label>
    </ligand>
</feature>
<sequence>MTLIDTHAHLYLPEFREQWPELLERCRTAGVTEILLPAIDSETHAAVLELEAAHPECRAMMGLHPCSVAANFEEELALVRRYFSERRFCAVGEIGLDFYWDKTFTEQQYSAFHQQIGIALEYGVPIAVHSRNATAEAIEVVRQYPGLRGVFHCFGGTLEEAEALIGLGFYLGIGGVLTFRNSGLDKVVAATGLEQLVLETDAPYLAPVPFRGKRNEPSYLRHVAEKLAEVTGKSLLEVAEVTTRNARALFGLAPE</sequence>
<dbReference type="PIRSF" id="PIRSF005902">
    <property type="entry name" value="DNase_TatD"/>
    <property type="match status" value="1"/>
</dbReference>
<name>A0A4V2WNC2_9BACT</name>
<dbReference type="Gene3D" id="3.20.20.140">
    <property type="entry name" value="Metal-dependent hydrolases"/>
    <property type="match status" value="1"/>
</dbReference>
<evidence type="ECO:0000256" key="4">
    <source>
        <dbReference type="PIRSR" id="PIRSR005902-1"/>
    </source>
</evidence>
<accession>A0A4V2WNC2</accession>
<comment type="caution">
    <text evidence="5">The sequence shown here is derived from an EMBL/GenBank/DDBJ whole genome shotgun (WGS) entry which is preliminary data.</text>
</comment>
<dbReference type="SUPFAM" id="SSF51556">
    <property type="entry name" value="Metallo-dependent hydrolases"/>
    <property type="match status" value="1"/>
</dbReference>
<evidence type="ECO:0000256" key="3">
    <source>
        <dbReference type="ARBA" id="ARBA00022801"/>
    </source>
</evidence>
<dbReference type="EMBL" id="SKFH01000001">
    <property type="protein sequence ID" value="TCZ74902.1"/>
    <property type="molecule type" value="Genomic_DNA"/>
</dbReference>
<dbReference type="InterPro" id="IPR001130">
    <property type="entry name" value="TatD-like"/>
</dbReference>
<evidence type="ECO:0000313" key="5">
    <source>
        <dbReference type="EMBL" id="TCZ74902.1"/>
    </source>
</evidence>
<keyword evidence="3" id="KW-0378">Hydrolase</keyword>
<protein>
    <submittedName>
        <fullName evidence="5">TatD family deoxyribonuclease</fullName>
    </submittedName>
</protein>
<dbReference type="Pfam" id="PF01026">
    <property type="entry name" value="TatD_DNase"/>
    <property type="match status" value="1"/>
</dbReference>
<dbReference type="PANTHER" id="PTHR46124:SF4">
    <property type="entry name" value="HYDROLASE TATD"/>
    <property type="match status" value="1"/>
</dbReference>
<evidence type="ECO:0000256" key="2">
    <source>
        <dbReference type="ARBA" id="ARBA00022723"/>
    </source>
</evidence>
<dbReference type="PANTHER" id="PTHR46124">
    <property type="entry name" value="D-AMINOACYL-TRNA DEACYLASE"/>
    <property type="match status" value="1"/>
</dbReference>
<feature type="binding site" evidence="4">
    <location>
        <position position="129"/>
    </location>
    <ligand>
        <name>a divalent metal cation</name>
        <dbReference type="ChEBI" id="CHEBI:60240"/>
        <label>2</label>
    </ligand>
</feature>
<proteinExistence type="inferred from homology"/>
<dbReference type="GO" id="GO:0004536">
    <property type="term" value="F:DNA nuclease activity"/>
    <property type="evidence" value="ECO:0007669"/>
    <property type="project" value="InterPro"/>
</dbReference>
<organism evidence="5 6">
    <name type="scientific">Flaviaesturariibacter aridisoli</name>
    <dbReference type="NCBI Taxonomy" id="2545761"/>
    <lineage>
        <taxon>Bacteria</taxon>
        <taxon>Pseudomonadati</taxon>
        <taxon>Bacteroidota</taxon>
        <taxon>Chitinophagia</taxon>
        <taxon>Chitinophagales</taxon>
        <taxon>Chitinophagaceae</taxon>
        <taxon>Flaviaestuariibacter</taxon>
    </lineage>
</organism>
<feature type="binding site" evidence="4">
    <location>
        <position position="7"/>
    </location>
    <ligand>
        <name>a divalent metal cation</name>
        <dbReference type="ChEBI" id="CHEBI:60240"/>
        <label>1</label>
    </ligand>
</feature>
<dbReference type="AlphaFoldDB" id="A0A4V2WNC2"/>
<keyword evidence="6" id="KW-1185">Reference proteome</keyword>
<dbReference type="NCBIfam" id="TIGR00010">
    <property type="entry name" value="YchF/TatD family DNA exonuclease"/>
    <property type="match status" value="1"/>
</dbReference>
<evidence type="ECO:0000313" key="6">
    <source>
        <dbReference type="Proteomes" id="UP000295164"/>
    </source>
</evidence>
<gene>
    <name evidence="5" type="ORF">E0486_00935</name>
</gene>
<reference evidence="5 6" key="1">
    <citation type="submission" date="2019-03" db="EMBL/GenBank/DDBJ databases">
        <authorList>
            <person name="Kim M.K.M."/>
        </authorList>
    </citation>
    <scope>NUCLEOTIDE SEQUENCE [LARGE SCALE GENOMIC DNA]</scope>
    <source>
        <strain evidence="5 6">17J68-15</strain>
    </source>
</reference>
<dbReference type="FunFam" id="3.20.20.140:FF:000005">
    <property type="entry name" value="TatD family hydrolase"/>
    <property type="match status" value="1"/>
</dbReference>
<feature type="binding site" evidence="4">
    <location>
        <position position="152"/>
    </location>
    <ligand>
        <name>a divalent metal cation</name>
        <dbReference type="ChEBI" id="CHEBI:60240"/>
        <label>2</label>
    </ligand>
</feature>
<dbReference type="GO" id="GO:0005829">
    <property type="term" value="C:cytosol"/>
    <property type="evidence" value="ECO:0007669"/>
    <property type="project" value="TreeGrafter"/>
</dbReference>
<keyword evidence="2 4" id="KW-0479">Metal-binding</keyword>
<dbReference type="OrthoDB" id="9810005at2"/>
<comment type="similarity">
    <text evidence="1">Belongs to the metallo-dependent hydrolases superfamily. TatD-type hydrolase family.</text>
</comment>
<feature type="binding site" evidence="4">
    <location>
        <position position="201"/>
    </location>
    <ligand>
        <name>a divalent metal cation</name>
        <dbReference type="ChEBI" id="CHEBI:60240"/>
        <label>1</label>
    </ligand>
</feature>
<dbReference type="InterPro" id="IPR015991">
    <property type="entry name" value="TatD/YcfH-like"/>
</dbReference>
<dbReference type="GO" id="GO:0046872">
    <property type="term" value="F:metal ion binding"/>
    <property type="evidence" value="ECO:0007669"/>
    <property type="project" value="UniProtKB-KW"/>
</dbReference>
<evidence type="ECO:0000256" key="1">
    <source>
        <dbReference type="ARBA" id="ARBA00009275"/>
    </source>
</evidence>
<dbReference type="GO" id="GO:0016788">
    <property type="term" value="F:hydrolase activity, acting on ester bonds"/>
    <property type="evidence" value="ECO:0007669"/>
    <property type="project" value="InterPro"/>
</dbReference>
<dbReference type="Proteomes" id="UP000295164">
    <property type="component" value="Unassembled WGS sequence"/>
</dbReference>
<dbReference type="RefSeq" id="WP_131850257.1">
    <property type="nucleotide sequence ID" value="NZ_SKFH01000001.1"/>
</dbReference>
<dbReference type="CDD" id="cd01310">
    <property type="entry name" value="TatD_DNAse"/>
    <property type="match status" value="1"/>
</dbReference>
<dbReference type="InterPro" id="IPR032466">
    <property type="entry name" value="Metal_Hydrolase"/>
</dbReference>
<feature type="binding site" evidence="4">
    <location>
        <position position="93"/>
    </location>
    <ligand>
        <name>a divalent metal cation</name>
        <dbReference type="ChEBI" id="CHEBI:60240"/>
        <label>1</label>
    </ligand>
</feature>